<feature type="transmembrane region" description="Helical" evidence="7">
    <location>
        <begin position="72"/>
        <end position="91"/>
    </location>
</feature>
<keyword evidence="3 7" id="KW-0812">Transmembrane</keyword>
<dbReference type="OrthoDB" id="5982228at2759"/>
<dbReference type="GO" id="GO:0016020">
    <property type="term" value="C:membrane"/>
    <property type="evidence" value="ECO:0007669"/>
    <property type="project" value="UniProtKB-SubCell"/>
</dbReference>
<keyword evidence="5 7" id="KW-0472">Membrane</keyword>
<sequence>MSSPTSFPATIAFLDNGLLYGYFSTSFPDATGTDQLVFHIYLTISVLCFGILSAFHTFLCHSAHFADVWVRLDYVAIIFQTLGSLVSGIYIGFYCEPHLQSLYWSMIGTLGFLTGFVVVHPRIQSQKWGLLR</sequence>
<evidence type="ECO:0000256" key="2">
    <source>
        <dbReference type="ARBA" id="ARBA00007018"/>
    </source>
</evidence>
<keyword evidence="6" id="KW-0862">Zinc</keyword>
<evidence type="ECO:0000256" key="1">
    <source>
        <dbReference type="ARBA" id="ARBA00004141"/>
    </source>
</evidence>
<dbReference type="PANTHER" id="PTHR20855">
    <property type="entry name" value="ADIPOR/PROGESTIN RECEPTOR-RELATED"/>
    <property type="match status" value="1"/>
</dbReference>
<dbReference type="Proteomes" id="UP001153461">
    <property type="component" value="Unassembled WGS sequence"/>
</dbReference>
<evidence type="ECO:0000313" key="8">
    <source>
        <dbReference type="EMBL" id="CAG8320341.1"/>
    </source>
</evidence>
<dbReference type="GO" id="GO:0006882">
    <property type="term" value="P:intracellular zinc ion homeostasis"/>
    <property type="evidence" value="ECO:0007669"/>
    <property type="project" value="TreeGrafter"/>
</dbReference>
<dbReference type="PANTHER" id="PTHR20855:SF52">
    <property type="entry name" value="ADIPONECTIN RECEPTOR PROTEIN"/>
    <property type="match status" value="1"/>
</dbReference>
<name>A0A9W4IPB3_PENNA</name>
<dbReference type="EMBL" id="CAJVNV010000636">
    <property type="protein sequence ID" value="CAG8320341.1"/>
    <property type="molecule type" value="Genomic_DNA"/>
</dbReference>
<dbReference type="Pfam" id="PF03006">
    <property type="entry name" value="HlyIII"/>
    <property type="match status" value="1"/>
</dbReference>
<evidence type="ECO:0000256" key="4">
    <source>
        <dbReference type="ARBA" id="ARBA00022989"/>
    </source>
</evidence>
<gene>
    <name evidence="8" type="ORF">PNAL_LOCUS10344</name>
</gene>
<evidence type="ECO:0000256" key="3">
    <source>
        <dbReference type="ARBA" id="ARBA00022692"/>
    </source>
</evidence>
<feature type="transmembrane region" description="Helical" evidence="7">
    <location>
        <begin position="36"/>
        <end position="60"/>
    </location>
</feature>
<dbReference type="AlphaFoldDB" id="A0A9W4IPB3"/>
<feature type="transmembrane region" description="Helical" evidence="7">
    <location>
        <begin position="103"/>
        <end position="123"/>
    </location>
</feature>
<evidence type="ECO:0000256" key="6">
    <source>
        <dbReference type="PIRSR" id="PIRSR604254-1"/>
    </source>
</evidence>
<accession>A0A9W4IPB3</accession>
<evidence type="ECO:0000256" key="5">
    <source>
        <dbReference type="ARBA" id="ARBA00023136"/>
    </source>
</evidence>
<organism evidence="8 9">
    <name type="scientific">Penicillium nalgiovense</name>
    <dbReference type="NCBI Taxonomy" id="60175"/>
    <lineage>
        <taxon>Eukaryota</taxon>
        <taxon>Fungi</taxon>
        <taxon>Dikarya</taxon>
        <taxon>Ascomycota</taxon>
        <taxon>Pezizomycotina</taxon>
        <taxon>Eurotiomycetes</taxon>
        <taxon>Eurotiomycetidae</taxon>
        <taxon>Eurotiales</taxon>
        <taxon>Aspergillaceae</taxon>
        <taxon>Penicillium</taxon>
    </lineage>
</organism>
<evidence type="ECO:0000256" key="7">
    <source>
        <dbReference type="SAM" id="Phobius"/>
    </source>
</evidence>
<feature type="binding site" evidence="6">
    <location>
        <position position="56"/>
    </location>
    <ligand>
        <name>Zn(2+)</name>
        <dbReference type="ChEBI" id="CHEBI:29105"/>
    </ligand>
</feature>
<proteinExistence type="inferred from homology"/>
<comment type="subcellular location">
    <subcellularLocation>
        <location evidence="1">Membrane</location>
        <topology evidence="1">Multi-pass membrane protein</topology>
    </subcellularLocation>
</comment>
<evidence type="ECO:0000313" key="9">
    <source>
        <dbReference type="Proteomes" id="UP001153461"/>
    </source>
</evidence>
<comment type="similarity">
    <text evidence="2">Belongs to the ADIPOR family.</text>
</comment>
<dbReference type="GO" id="GO:0038023">
    <property type="term" value="F:signaling receptor activity"/>
    <property type="evidence" value="ECO:0007669"/>
    <property type="project" value="TreeGrafter"/>
</dbReference>
<reference evidence="8" key="1">
    <citation type="submission" date="2021-07" db="EMBL/GenBank/DDBJ databases">
        <authorList>
            <person name="Branca A.L. A."/>
        </authorList>
    </citation>
    <scope>NUCLEOTIDE SEQUENCE</scope>
</reference>
<dbReference type="InterPro" id="IPR004254">
    <property type="entry name" value="AdipoR/HlyIII-related"/>
</dbReference>
<dbReference type="GO" id="GO:0046872">
    <property type="term" value="F:metal ion binding"/>
    <property type="evidence" value="ECO:0007669"/>
    <property type="project" value="UniProtKB-KW"/>
</dbReference>
<comment type="caution">
    <text evidence="8">The sequence shown here is derived from an EMBL/GenBank/DDBJ whole genome shotgun (WGS) entry which is preliminary data.</text>
</comment>
<keyword evidence="6" id="KW-0479">Metal-binding</keyword>
<keyword evidence="4 7" id="KW-1133">Transmembrane helix</keyword>
<protein>
    <submittedName>
        <fullName evidence="8">Uncharacterized protein</fullName>
    </submittedName>
</protein>